<dbReference type="EMBL" id="FRCL01000007">
    <property type="protein sequence ID" value="SHM82204.1"/>
    <property type="molecule type" value="Genomic_DNA"/>
</dbReference>
<sequence length="154" mass="17809">MELKAKQKGDIEKINKFTGYQLPNKFKIVGLVIIIVSFLSIVTSLDTYILEEKHYDLFKRIALSGTILGLLIISISKEKIEDELMTKIRTQSYNYAVISAVLLYLTFPFINYIFMSVFSKMPKMEGSKDISVLGFLLFTQILTFRKLKRAYNEE</sequence>
<feature type="transmembrane region" description="Helical" evidence="1">
    <location>
        <begin position="57"/>
        <end position="75"/>
    </location>
</feature>
<organism evidence="2 3">
    <name type="scientific">Flavobacterium xinjiangense</name>
    <dbReference type="NCBI Taxonomy" id="178356"/>
    <lineage>
        <taxon>Bacteria</taxon>
        <taxon>Pseudomonadati</taxon>
        <taxon>Bacteroidota</taxon>
        <taxon>Flavobacteriia</taxon>
        <taxon>Flavobacteriales</taxon>
        <taxon>Flavobacteriaceae</taxon>
        <taxon>Flavobacterium</taxon>
    </lineage>
</organism>
<gene>
    <name evidence="2" type="ORF">SAMN05216269_107151</name>
</gene>
<name>A0A1M7LVP3_9FLAO</name>
<keyword evidence="1" id="KW-1133">Transmembrane helix</keyword>
<feature type="transmembrane region" description="Helical" evidence="1">
    <location>
        <begin position="26"/>
        <end position="45"/>
    </location>
</feature>
<dbReference type="Proteomes" id="UP000184092">
    <property type="component" value="Unassembled WGS sequence"/>
</dbReference>
<protein>
    <submittedName>
        <fullName evidence="2">Uncharacterized protein</fullName>
    </submittedName>
</protein>
<dbReference type="STRING" id="178356.SAMN05216269_107151"/>
<dbReference type="OrthoDB" id="1445931at2"/>
<feature type="transmembrane region" description="Helical" evidence="1">
    <location>
        <begin position="95"/>
        <end position="118"/>
    </location>
</feature>
<keyword evidence="3" id="KW-1185">Reference proteome</keyword>
<keyword evidence="1" id="KW-0812">Transmembrane</keyword>
<keyword evidence="1" id="KW-0472">Membrane</keyword>
<dbReference type="RefSeq" id="WP_073209159.1">
    <property type="nucleotide sequence ID" value="NZ_FRCL01000007.1"/>
</dbReference>
<proteinExistence type="predicted"/>
<reference evidence="3" key="1">
    <citation type="submission" date="2016-11" db="EMBL/GenBank/DDBJ databases">
        <authorList>
            <person name="Varghese N."/>
            <person name="Submissions S."/>
        </authorList>
    </citation>
    <scope>NUCLEOTIDE SEQUENCE [LARGE SCALE GENOMIC DNA]</scope>
    <source>
        <strain evidence="3">CGMCC 1.2749</strain>
    </source>
</reference>
<feature type="transmembrane region" description="Helical" evidence="1">
    <location>
        <begin position="130"/>
        <end position="147"/>
    </location>
</feature>
<evidence type="ECO:0000313" key="3">
    <source>
        <dbReference type="Proteomes" id="UP000184092"/>
    </source>
</evidence>
<evidence type="ECO:0000256" key="1">
    <source>
        <dbReference type="SAM" id="Phobius"/>
    </source>
</evidence>
<accession>A0A1M7LVP3</accession>
<evidence type="ECO:0000313" key="2">
    <source>
        <dbReference type="EMBL" id="SHM82204.1"/>
    </source>
</evidence>
<dbReference type="AlphaFoldDB" id="A0A1M7LVP3"/>